<protein>
    <recommendedName>
        <fullName evidence="4">N-acetyl-beta-glucosaminidase</fullName>
    </recommendedName>
</protein>
<dbReference type="Gene3D" id="3.20.20.80">
    <property type="entry name" value="Glycosidases"/>
    <property type="match status" value="1"/>
</dbReference>
<sequence length="503" mass="56678">MMNGGCMPDVKFPENSIIPSIKEYSTVADASLSLNKLTTIYISNENQIPDLESKLAVFIEEFKLLTGKALTLTYDKPVEQAGCIIVEINSENASGYFDEHYIDVMPDELRIASPTVSGIFFATRTVLQFAQRTGTIPVGNIHDYSLVKERGLLLDVARKYFPVAWVKKLIEHMAALKLNVLQLHLSDNEGFRLETSVDKDKYGVDFETPSVLTKNDILEIIQYAKERCISVIPEFDSPGHMANIIDKLQEHDADKYNDISSGILTKNNLNIKSALAKQIVSDIINEWADAFEGCPDFHLGGDEFYVSLLPLIFGITHDDAVTYLNELSDQVIRKGMKPRVWNDEIFRDGWSVEPNKNGVICYWSATIGFAINGQVIHLDHYAPVMDFISRGYQVVNANQNYLYYSHGNYQPKPQEIYTEWTPLVFAGKNEGIDAQQVIDDLSQVVGALYCVWCDGGDSLEEDIIYQDIKLAIRSMSEKSWASDTANDYSLFTALSDDWEPIHL</sequence>
<dbReference type="InterPro" id="IPR015882">
    <property type="entry name" value="HEX_bac_N"/>
</dbReference>
<dbReference type="Gene3D" id="3.30.379.10">
    <property type="entry name" value="Chitobiase/beta-hexosaminidase domain 2-like"/>
    <property type="match status" value="1"/>
</dbReference>
<evidence type="ECO:0000256" key="2">
    <source>
        <dbReference type="ARBA" id="ARBA00022801"/>
    </source>
</evidence>
<evidence type="ECO:0000313" key="8">
    <source>
        <dbReference type="EMBL" id="QCT22431.1"/>
    </source>
</evidence>
<accession>A0A4P8YNI4</accession>
<proteinExistence type="inferred from homology"/>
<dbReference type="Pfam" id="PF02838">
    <property type="entry name" value="Glyco_hydro_20b"/>
    <property type="match status" value="1"/>
</dbReference>
<dbReference type="PRINTS" id="PR00738">
    <property type="entry name" value="GLHYDRLASE20"/>
</dbReference>
<dbReference type="PANTHER" id="PTHR43678">
    <property type="entry name" value="PUTATIVE (AFU_ORTHOLOGUE AFUA_2G00640)-RELATED"/>
    <property type="match status" value="1"/>
</dbReference>
<dbReference type="AlphaFoldDB" id="A0A4P8YNI4"/>
<dbReference type="EMBL" id="CP040428">
    <property type="protein sequence ID" value="QCT22431.1"/>
    <property type="molecule type" value="Genomic_DNA"/>
</dbReference>
<feature type="active site" description="Proton donor" evidence="5">
    <location>
        <position position="303"/>
    </location>
</feature>
<dbReference type="SUPFAM" id="SSF51445">
    <property type="entry name" value="(Trans)glycosidases"/>
    <property type="match status" value="1"/>
</dbReference>
<dbReference type="Proteomes" id="UP000302163">
    <property type="component" value="Chromosome"/>
</dbReference>
<dbReference type="InterPro" id="IPR052764">
    <property type="entry name" value="GH20_Enzymes"/>
</dbReference>
<evidence type="ECO:0000256" key="3">
    <source>
        <dbReference type="ARBA" id="ARBA00023295"/>
    </source>
</evidence>
<keyword evidence="2" id="KW-0378">Hydrolase</keyword>
<dbReference type="OrthoDB" id="9763537at2"/>
<evidence type="ECO:0000256" key="5">
    <source>
        <dbReference type="PIRSR" id="PIRSR625705-1"/>
    </source>
</evidence>
<dbReference type="InterPro" id="IPR029018">
    <property type="entry name" value="Hex-like_dom2"/>
</dbReference>
<name>A0A4P8YNI4_9ENTR</name>
<keyword evidence="9" id="KW-1185">Reference proteome</keyword>
<dbReference type="PANTHER" id="PTHR43678:SF1">
    <property type="entry name" value="BETA-N-ACETYLHEXOSAMINIDASE"/>
    <property type="match status" value="1"/>
</dbReference>
<dbReference type="SUPFAM" id="SSF55545">
    <property type="entry name" value="beta-N-acetylhexosaminidase-like domain"/>
    <property type="match status" value="1"/>
</dbReference>
<reference evidence="8 9" key="1">
    <citation type="submission" date="2019-05" db="EMBL/GenBank/DDBJ databases">
        <title>Complete genome sequence of Izhakiella calystegiae KSNA2, an endophyte isolated from beach morning glory (Calystegia soldanella).</title>
        <authorList>
            <person name="Jiang L."/>
            <person name="Jeong J.C."/>
            <person name="Kim C.Y."/>
            <person name="Kim D.H."/>
            <person name="Kim S.W."/>
            <person name="Lee j."/>
        </authorList>
    </citation>
    <scope>NUCLEOTIDE SEQUENCE [LARGE SCALE GENOMIC DNA]</scope>
    <source>
        <strain evidence="8 9">KSNA2</strain>
    </source>
</reference>
<keyword evidence="3" id="KW-0326">Glycosidase</keyword>
<dbReference type="Pfam" id="PF00728">
    <property type="entry name" value="Glyco_hydro_20"/>
    <property type="match status" value="1"/>
</dbReference>
<organism evidence="8 9">
    <name type="scientific">Jejubacter calystegiae</name>
    <dbReference type="NCBI Taxonomy" id="2579935"/>
    <lineage>
        <taxon>Bacteria</taxon>
        <taxon>Pseudomonadati</taxon>
        <taxon>Pseudomonadota</taxon>
        <taxon>Gammaproteobacteria</taxon>
        <taxon>Enterobacterales</taxon>
        <taxon>Enterobacteriaceae</taxon>
        <taxon>Jejubacter</taxon>
    </lineage>
</organism>
<evidence type="ECO:0000259" key="7">
    <source>
        <dbReference type="Pfam" id="PF02838"/>
    </source>
</evidence>
<evidence type="ECO:0000256" key="4">
    <source>
        <dbReference type="ARBA" id="ARBA00033000"/>
    </source>
</evidence>
<dbReference type="GO" id="GO:0005975">
    <property type="term" value="P:carbohydrate metabolic process"/>
    <property type="evidence" value="ECO:0007669"/>
    <property type="project" value="InterPro"/>
</dbReference>
<dbReference type="InterPro" id="IPR017853">
    <property type="entry name" value="GH"/>
</dbReference>
<comment type="similarity">
    <text evidence="1">Belongs to the glycosyl hydrolase 20 family.</text>
</comment>
<evidence type="ECO:0000259" key="6">
    <source>
        <dbReference type="Pfam" id="PF00728"/>
    </source>
</evidence>
<feature type="domain" description="Beta-hexosaminidase bacterial type N-terminal" evidence="7">
    <location>
        <begin position="16"/>
        <end position="144"/>
    </location>
</feature>
<feature type="domain" description="Glycoside hydrolase family 20 catalytic" evidence="6">
    <location>
        <begin position="150"/>
        <end position="453"/>
    </location>
</feature>
<evidence type="ECO:0000256" key="1">
    <source>
        <dbReference type="ARBA" id="ARBA00006285"/>
    </source>
</evidence>
<gene>
    <name evidence="8" type="ORF">FEM41_23675</name>
</gene>
<dbReference type="InterPro" id="IPR015883">
    <property type="entry name" value="Glyco_hydro_20_cat"/>
</dbReference>
<dbReference type="KEGG" id="izh:FEM41_23675"/>
<dbReference type="InterPro" id="IPR025705">
    <property type="entry name" value="Beta_hexosaminidase_sua/sub"/>
</dbReference>
<dbReference type="GO" id="GO:0004563">
    <property type="term" value="F:beta-N-acetylhexosaminidase activity"/>
    <property type="evidence" value="ECO:0007669"/>
    <property type="project" value="InterPro"/>
</dbReference>
<evidence type="ECO:0000313" key="9">
    <source>
        <dbReference type="Proteomes" id="UP000302163"/>
    </source>
</evidence>